<dbReference type="RefSeq" id="WP_218282624.1">
    <property type="nucleotide sequence ID" value="NZ_CP078093.1"/>
</dbReference>
<dbReference type="Pfam" id="PF05036">
    <property type="entry name" value="SPOR"/>
    <property type="match status" value="1"/>
</dbReference>
<gene>
    <name evidence="3" type="ORF">KVH43_11275</name>
</gene>
<dbReference type="PANTHER" id="PTHR30032">
    <property type="entry name" value="N-ACETYLMURAMOYL-L-ALANINE AMIDASE-RELATED"/>
    <property type="match status" value="1"/>
</dbReference>
<feature type="domain" description="Sporulation stage II protein D amidase enhancer LytB N-terminal" evidence="2">
    <location>
        <begin position="237"/>
        <end position="326"/>
    </location>
</feature>
<dbReference type="InterPro" id="IPR051922">
    <property type="entry name" value="Bact_Sporulation_Assoc"/>
</dbReference>
<reference evidence="3" key="1">
    <citation type="submission" date="2021-07" db="EMBL/GenBank/DDBJ databases">
        <title>Complete genome sequence of Crassaminicella sp. 143-21, isolated from a deep-sea hydrothermal vent.</title>
        <authorList>
            <person name="Li X."/>
        </authorList>
    </citation>
    <scope>NUCLEOTIDE SEQUENCE</scope>
    <source>
        <strain evidence="3">143-21</strain>
    </source>
</reference>
<evidence type="ECO:0000259" key="1">
    <source>
        <dbReference type="Pfam" id="PF05036"/>
    </source>
</evidence>
<evidence type="ECO:0000313" key="4">
    <source>
        <dbReference type="Proteomes" id="UP000886818"/>
    </source>
</evidence>
<organism evidence="3 4">
    <name type="scientific">Crassaminicella indica</name>
    <dbReference type="NCBI Taxonomy" id="2855394"/>
    <lineage>
        <taxon>Bacteria</taxon>
        <taxon>Bacillati</taxon>
        <taxon>Bacillota</taxon>
        <taxon>Clostridia</taxon>
        <taxon>Eubacteriales</taxon>
        <taxon>Clostridiaceae</taxon>
        <taxon>Crassaminicella</taxon>
    </lineage>
</organism>
<dbReference type="InterPro" id="IPR013693">
    <property type="entry name" value="SpoIID/LytB_N"/>
</dbReference>
<dbReference type="InterPro" id="IPR013486">
    <property type="entry name" value="SpoIID/LytB"/>
</dbReference>
<dbReference type="Pfam" id="PF08486">
    <property type="entry name" value="SpoIID"/>
    <property type="match status" value="1"/>
</dbReference>
<evidence type="ECO:0000259" key="2">
    <source>
        <dbReference type="Pfam" id="PF08486"/>
    </source>
</evidence>
<proteinExistence type="predicted"/>
<dbReference type="PANTHER" id="PTHR30032:SF4">
    <property type="entry name" value="AMIDASE ENHANCER"/>
    <property type="match status" value="1"/>
</dbReference>
<accession>A0ABX8RBV0</accession>
<dbReference type="NCBIfam" id="TIGR02669">
    <property type="entry name" value="SpoIID_LytB"/>
    <property type="match status" value="1"/>
</dbReference>
<name>A0ABX8RBV0_9CLOT</name>
<protein>
    <submittedName>
        <fullName evidence="3">SpoIID/LytB domain-containing protein</fullName>
    </submittedName>
</protein>
<dbReference type="Proteomes" id="UP000886818">
    <property type="component" value="Chromosome"/>
</dbReference>
<keyword evidence="4" id="KW-1185">Reference proteome</keyword>
<dbReference type="InterPro" id="IPR007730">
    <property type="entry name" value="SPOR-like_dom"/>
</dbReference>
<sequence length="572" mass="65629">MIRFQKLLVKMTFVCMVLMFFSIYSNAYQLEDDQIKIGIRFGENATPLVSMYSPDGLKLGYYEGGSFIDIINFLIDKEIFVRKDGYFMHINNTFIEYDFDRQRDSYNTNIQGPIHIQIGSAFSSREEANEFLNSLSALKDDPYLVYEDGWRVWTGLYTNYSDAEEAFEMIKALFPDIDLRIISKDDKRIQVLNKYGKVLFMYNTRNKDYYFKSFSGIIELDGKKFRGSMMIKRYLDSDLTVINQLGLDEYLYSVVPKEMSGDWPIEAQKAQAVAARSYAVLNLNRHKNYGFDLCSSIHCQVYGGYSSENPRTQRAVDETKGKVITYDGKVVAALYHSNSGGHTEDSENVWSNPLGYLRGVEDPYSIGVPNDHWTKVYKKQQIEDLLSSHGMFVGSITNIIVKERSSNGRVLKLEIQGTNGNQILEKGQIRNIFGNRNLKSTWFDIVNNSTDSGKLAEEANFEDKYVITAEGVKKIKLQNQYIDNGREKSLINIQDKYIITDKGLDKIELKNKELNREDKSKFNSTGADQYVFIGKGYGHGVGMSQWGAKKMAEQGFTYEQILSHYYTGIRIE</sequence>
<dbReference type="EMBL" id="CP078093">
    <property type="protein sequence ID" value="QXM05927.1"/>
    <property type="molecule type" value="Genomic_DNA"/>
</dbReference>
<evidence type="ECO:0000313" key="3">
    <source>
        <dbReference type="EMBL" id="QXM05927.1"/>
    </source>
</evidence>
<feature type="domain" description="SPOR" evidence="1">
    <location>
        <begin position="112"/>
        <end position="171"/>
    </location>
</feature>